<name>A0A4U0Y209_9PEZI</name>
<dbReference type="AlphaFoldDB" id="A0A4U0Y209"/>
<dbReference type="Proteomes" id="UP000309340">
    <property type="component" value="Unassembled WGS sequence"/>
</dbReference>
<evidence type="ECO:0000313" key="4">
    <source>
        <dbReference type="Proteomes" id="UP000309340"/>
    </source>
</evidence>
<keyword evidence="2" id="KW-0472">Membrane</keyword>
<feature type="compositionally biased region" description="Basic and acidic residues" evidence="1">
    <location>
        <begin position="178"/>
        <end position="191"/>
    </location>
</feature>
<evidence type="ECO:0000256" key="1">
    <source>
        <dbReference type="SAM" id="MobiDB-lite"/>
    </source>
</evidence>
<keyword evidence="4" id="KW-1185">Reference proteome</keyword>
<organism evidence="3 4">
    <name type="scientific">Friedmanniomyces simplex</name>
    <dbReference type="NCBI Taxonomy" id="329884"/>
    <lineage>
        <taxon>Eukaryota</taxon>
        <taxon>Fungi</taxon>
        <taxon>Dikarya</taxon>
        <taxon>Ascomycota</taxon>
        <taxon>Pezizomycotina</taxon>
        <taxon>Dothideomycetes</taxon>
        <taxon>Dothideomycetidae</taxon>
        <taxon>Mycosphaerellales</taxon>
        <taxon>Teratosphaeriaceae</taxon>
        <taxon>Friedmanniomyces</taxon>
    </lineage>
</organism>
<accession>A0A4U0Y209</accession>
<proteinExistence type="predicted"/>
<feature type="region of interest" description="Disordered" evidence="1">
    <location>
        <begin position="153"/>
        <end position="191"/>
    </location>
</feature>
<keyword evidence="2" id="KW-0812">Transmembrane</keyword>
<dbReference type="STRING" id="329884.A0A4U0Y209"/>
<keyword evidence="2" id="KW-1133">Transmembrane helix</keyword>
<feature type="transmembrane region" description="Helical" evidence="2">
    <location>
        <begin position="54"/>
        <end position="76"/>
    </location>
</feature>
<comment type="caution">
    <text evidence="3">The sequence shown here is derived from an EMBL/GenBank/DDBJ whole genome shotgun (WGS) entry which is preliminary data.</text>
</comment>
<sequence length="191" mass="20740">MAGGSGLSLRANQVATILQSVLAATPSATASTSQVTVTAKSSAAANGLYTSTDLVALGCGLGLPLFLALCAALFFLHRERQKHAKPKLMYKLPDSCKDDEFTFRPPPIPGYQVSPYPPSSVSDLNSLATSRRTSFRTVGSQKPGHLQSFMERYETMKQKGQVHDNKQRHELDTGLAKELPRHELPEGRVSR</sequence>
<evidence type="ECO:0000256" key="2">
    <source>
        <dbReference type="SAM" id="Phobius"/>
    </source>
</evidence>
<dbReference type="EMBL" id="NAJQ01000015">
    <property type="protein sequence ID" value="TKA83151.1"/>
    <property type="molecule type" value="Genomic_DNA"/>
</dbReference>
<evidence type="ECO:0000313" key="3">
    <source>
        <dbReference type="EMBL" id="TKA83151.1"/>
    </source>
</evidence>
<gene>
    <name evidence="3" type="ORF">B0A55_00707</name>
</gene>
<feature type="compositionally biased region" description="Basic and acidic residues" evidence="1">
    <location>
        <begin position="153"/>
        <end position="172"/>
    </location>
</feature>
<dbReference type="OrthoDB" id="5215637at2759"/>
<protein>
    <submittedName>
        <fullName evidence="3">Uncharacterized protein</fullName>
    </submittedName>
</protein>
<reference evidence="3 4" key="1">
    <citation type="submission" date="2017-03" db="EMBL/GenBank/DDBJ databases">
        <title>Genomes of endolithic fungi from Antarctica.</title>
        <authorList>
            <person name="Coleine C."/>
            <person name="Masonjones S."/>
            <person name="Stajich J.E."/>
        </authorList>
    </citation>
    <scope>NUCLEOTIDE SEQUENCE [LARGE SCALE GENOMIC DNA]</scope>
    <source>
        <strain evidence="3 4">CCFEE 5184</strain>
    </source>
</reference>